<dbReference type="PRINTS" id="PR00081">
    <property type="entry name" value="GDHRDH"/>
</dbReference>
<comment type="caution">
    <text evidence="4">The sequence shown here is derived from an EMBL/GenBank/DDBJ whole genome shotgun (WGS) entry which is preliminary data.</text>
</comment>
<accession>A0A6L2PHQ9</accession>
<organism evidence="4 5">
    <name type="scientific">Coptotermes formosanus</name>
    <name type="common">Formosan subterranean termite</name>
    <dbReference type="NCBI Taxonomy" id="36987"/>
    <lineage>
        <taxon>Eukaryota</taxon>
        <taxon>Metazoa</taxon>
        <taxon>Ecdysozoa</taxon>
        <taxon>Arthropoda</taxon>
        <taxon>Hexapoda</taxon>
        <taxon>Insecta</taxon>
        <taxon>Pterygota</taxon>
        <taxon>Neoptera</taxon>
        <taxon>Polyneoptera</taxon>
        <taxon>Dictyoptera</taxon>
        <taxon>Blattodea</taxon>
        <taxon>Blattoidea</taxon>
        <taxon>Termitoidae</taxon>
        <taxon>Rhinotermitidae</taxon>
        <taxon>Coptotermes</taxon>
    </lineage>
</organism>
<proteinExistence type="inferred from homology"/>
<dbReference type="PANTHER" id="PTHR43115:SF4">
    <property type="entry name" value="DEHYDROGENASE_REDUCTASE SDR FAMILY MEMBER 11"/>
    <property type="match status" value="1"/>
</dbReference>
<dbReference type="EMBL" id="BLKM01007944">
    <property type="protein sequence ID" value="GFG31964.1"/>
    <property type="molecule type" value="Genomic_DNA"/>
</dbReference>
<dbReference type="GO" id="GO:0016616">
    <property type="term" value="F:oxidoreductase activity, acting on the CH-OH group of donors, NAD or NADP as acceptor"/>
    <property type="evidence" value="ECO:0007669"/>
    <property type="project" value="UniProtKB-ARBA"/>
</dbReference>
<dbReference type="AlphaFoldDB" id="A0A6L2PHQ9"/>
<evidence type="ECO:0008006" key="6">
    <source>
        <dbReference type="Google" id="ProtNLM"/>
    </source>
</evidence>
<evidence type="ECO:0000256" key="1">
    <source>
        <dbReference type="ARBA" id="ARBA00006484"/>
    </source>
</evidence>
<comment type="similarity">
    <text evidence="1 3">Belongs to the short-chain dehydrogenases/reductases (SDR) family.</text>
</comment>
<keyword evidence="2" id="KW-0560">Oxidoreductase</keyword>
<dbReference type="InterPro" id="IPR002347">
    <property type="entry name" value="SDR_fam"/>
</dbReference>
<dbReference type="FunFam" id="3.40.50.720:FF:000047">
    <property type="entry name" value="NADP-dependent L-serine/L-allo-threonine dehydrogenase"/>
    <property type="match status" value="1"/>
</dbReference>
<sequence length="277" mass="30426">MERWAGRVAAVTGASSGIGAAIAQELVKKGLKVVGLARRIDRLQEASNNLQNMPGELHPVQCDVTKEQDILAAFSWIKEHLGSVDIMINNAGVAHQSFLADGETSEWRQMLDVNILGLSICTREALRSMKEHNVTDGHIVHINSISGHGLPHSATMFYMYGATKHAVTALTEGLRRELVKSNSKIRVTSLSPGLVRTEIMDAGHMRTFTSRDIFTGNPCLDPQDIADAVLYVLGTPPHVQGTVISLSSEVFTQLTWLSAHEDFIQFSRCESFKTYEV</sequence>
<dbReference type="OrthoDB" id="1933717at2759"/>
<dbReference type="PANTHER" id="PTHR43115">
    <property type="entry name" value="DEHYDROGENASE/REDUCTASE SDR FAMILY MEMBER 11"/>
    <property type="match status" value="1"/>
</dbReference>
<evidence type="ECO:0000313" key="4">
    <source>
        <dbReference type="EMBL" id="GFG31964.1"/>
    </source>
</evidence>
<evidence type="ECO:0000256" key="3">
    <source>
        <dbReference type="RuleBase" id="RU000363"/>
    </source>
</evidence>
<gene>
    <name evidence="4" type="ORF">Cfor_12729</name>
</gene>
<name>A0A6L2PHQ9_COPFO</name>
<dbReference type="PRINTS" id="PR00080">
    <property type="entry name" value="SDRFAMILY"/>
</dbReference>
<reference evidence="5" key="1">
    <citation type="submission" date="2020-01" db="EMBL/GenBank/DDBJ databases">
        <title>Draft genome sequence of the Termite Coptotermes fromosanus.</title>
        <authorList>
            <person name="Itakura S."/>
            <person name="Yosikawa Y."/>
            <person name="Umezawa K."/>
        </authorList>
    </citation>
    <scope>NUCLEOTIDE SEQUENCE [LARGE SCALE GENOMIC DNA]</scope>
</reference>
<protein>
    <recommendedName>
        <fullName evidence="6">Dehydrogenase/reductase SDR family member 11</fullName>
    </recommendedName>
</protein>
<dbReference type="SUPFAM" id="SSF51735">
    <property type="entry name" value="NAD(P)-binding Rossmann-fold domains"/>
    <property type="match status" value="1"/>
</dbReference>
<evidence type="ECO:0000256" key="2">
    <source>
        <dbReference type="ARBA" id="ARBA00023002"/>
    </source>
</evidence>
<dbReference type="Gene3D" id="3.40.50.720">
    <property type="entry name" value="NAD(P)-binding Rossmann-like Domain"/>
    <property type="match status" value="1"/>
</dbReference>
<dbReference type="InterPro" id="IPR036291">
    <property type="entry name" value="NAD(P)-bd_dom_sf"/>
</dbReference>
<dbReference type="InParanoid" id="A0A6L2PHQ9"/>
<evidence type="ECO:0000313" key="5">
    <source>
        <dbReference type="Proteomes" id="UP000502823"/>
    </source>
</evidence>
<dbReference type="Proteomes" id="UP000502823">
    <property type="component" value="Unassembled WGS sequence"/>
</dbReference>
<dbReference type="Pfam" id="PF00106">
    <property type="entry name" value="adh_short"/>
    <property type="match status" value="1"/>
</dbReference>
<keyword evidence="5" id="KW-1185">Reference proteome</keyword>
<dbReference type="FunCoup" id="A0A6L2PHQ9">
    <property type="interactions" value="188"/>
</dbReference>